<reference evidence="1 2" key="1">
    <citation type="submission" date="2011-11" db="EMBL/GenBank/DDBJ databases">
        <title>The Noncontiguous Finished genome of Desulfosporosinus youngiae DSM 17734.</title>
        <authorList>
            <consortium name="US DOE Joint Genome Institute (JGI-PGF)"/>
            <person name="Lucas S."/>
            <person name="Han J."/>
            <person name="Lapidus A."/>
            <person name="Cheng J.-F."/>
            <person name="Goodwin L."/>
            <person name="Pitluck S."/>
            <person name="Peters L."/>
            <person name="Ovchinnikova G."/>
            <person name="Lu M."/>
            <person name="Land M.L."/>
            <person name="Hauser L."/>
            <person name="Pester M."/>
            <person name="Spring S."/>
            <person name="Ollivier B."/>
            <person name="Rattei T."/>
            <person name="Klenk H.-P."/>
            <person name="Wagner M."/>
            <person name="Loy A."/>
            <person name="Woyke T.J."/>
        </authorList>
    </citation>
    <scope>NUCLEOTIDE SEQUENCE [LARGE SCALE GENOMIC DNA]</scope>
    <source>
        <strain evidence="1 2">DSM 17734</strain>
    </source>
</reference>
<dbReference type="EMBL" id="CM001441">
    <property type="protein sequence ID" value="EHQ91034.1"/>
    <property type="molecule type" value="Genomic_DNA"/>
</dbReference>
<gene>
    <name evidence="1" type="ORF">DesyoDRAFT_4068</name>
</gene>
<keyword evidence="2" id="KW-1185">Reference proteome</keyword>
<evidence type="ECO:0000313" key="1">
    <source>
        <dbReference type="EMBL" id="EHQ91034.1"/>
    </source>
</evidence>
<protein>
    <recommendedName>
        <fullName evidence="3">DUF3795 domain-containing protein</fullName>
    </recommendedName>
</protein>
<dbReference type="HOGENOM" id="CLU_125869_0_0_9"/>
<organism evidence="1 2">
    <name type="scientific">Desulfosporosinus youngiae DSM 17734</name>
    <dbReference type="NCBI Taxonomy" id="768710"/>
    <lineage>
        <taxon>Bacteria</taxon>
        <taxon>Bacillati</taxon>
        <taxon>Bacillota</taxon>
        <taxon>Clostridia</taxon>
        <taxon>Eubacteriales</taxon>
        <taxon>Desulfitobacteriaceae</taxon>
        <taxon>Desulfosporosinus</taxon>
    </lineage>
</organism>
<name>H5XX94_9FIRM</name>
<dbReference type="InterPro" id="IPR024227">
    <property type="entry name" value="DUF3795"/>
</dbReference>
<dbReference type="eggNOG" id="ENOG502ZB49">
    <property type="taxonomic scope" value="Bacteria"/>
</dbReference>
<dbReference type="RefSeq" id="WP_007785743.1">
    <property type="nucleotide sequence ID" value="NZ_CM001441.1"/>
</dbReference>
<dbReference type="STRING" id="768710.DesyoDRAFT_4068"/>
<evidence type="ECO:0008006" key="3">
    <source>
        <dbReference type="Google" id="ProtNLM"/>
    </source>
</evidence>
<proteinExistence type="predicted"/>
<sequence length="188" mass="21529">MDYKQRKYPLFSACGLNCGLCPRYHTDGKSKCPGCAGEDFLSKHPTCGVLSCSQRHGIEYCYQCDEYPCKKFEGVDNSDSFITHKNQLTDFDKVKNIGLDAYEAELNIKVELLKVLLMNYDDGRRKSFFCITVNLLDLQDLKSVMEQTKDETKPDDTLKEKCTTAVRLLQTMAKKRDISLQLRKKPKS</sequence>
<evidence type="ECO:0000313" key="2">
    <source>
        <dbReference type="Proteomes" id="UP000005104"/>
    </source>
</evidence>
<dbReference type="Proteomes" id="UP000005104">
    <property type="component" value="Chromosome"/>
</dbReference>
<dbReference type="OrthoDB" id="5419848at2"/>
<dbReference type="AlphaFoldDB" id="H5XX94"/>
<dbReference type="Pfam" id="PF12675">
    <property type="entry name" value="DUF3795"/>
    <property type="match status" value="1"/>
</dbReference>
<accession>H5XX94</accession>